<feature type="compositionally biased region" description="Polar residues" evidence="1">
    <location>
        <begin position="122"/>
        <end position="144"/>
    </location>
</feature>
<evidence type="ECO:0000313" key="3">
    <source>
        <dbReference type="Proteomes" id="UP001176941"/>
    </source>
</evidence>
<feature type="region of interest" description="Disordered" evidence="1">
    <location>
        <begin position="47"/>
        <end position="83"/>
    </location>
</feature>
<name>A0ABN8YBA6_RANTA</name>
<feature type="compositionally biased region" description="Polar residues" evidence="1">
    <location>
        <begin position="47"/>
        <end position="69"/>
    </location>
</feature>
<reference evidence="2" key="1">
    <citation type="submission" date="2023-04" db="EMBL/GenBank/DDBJ databases">
        <authorList>
            <consortium name="ELIXIR-Norway"/>
        </authorList>
    </citation>
    <scope>NUCLEOTIDE SEQUENCE [LARGE SCALE GENOMIC DNA]</scope>
</reference>
<feature type="region of interest" description="Disordered" evidence="1">
    <location>
        <begin position="1"/>
        <end position="33"/>
    </location>
</feature>
<organism evidence="2 3">
    <name type="scientific">Rangifer tarandus platyrhynchus</name>
    <name type="common">Svalbard reindeer</name>
    <dbReference type="NCBI Taxonomy" id="3082113"/>
    <lineage>
        <taxon>Eukaryota</taxon>
        <taxon>Metazoa</taxon>
        <taxon>Chordata</taxon>
        <taxon>Craniata</taxon>
        <taxon>Vertebrata</taxon>
        <taxon>Euteleostomi</taxon>
        <taxon>Mammalia</taxon>
        <taxon>Eutheria</taxon>
        <taxon>Laurasiatheria</taxon>
        <taxon>Artiodactyla</taxon>
        <taxon>Ruminantia</taxon>
        <taxon>Pecora</taxon>
        <taxon>Cervidae</taxon>
        <taxon>Odocoileinae</taxon>
        <taxon>Rangifer</taxon>
    </lineage>
</organism>
<proteinExistence type="predicted"/>
<protein>
    <submittedName>
        <fullName evidence="2">Uncharacterized protein</fullName>
    </submittedName>
</protein>
<feature type="compositionally biased region" description="Basic and acidic residues" evidence="1">
    <location>
        <begin position="70"/>
        <end position="82"/>
    </location>
</feature>
<evidence type="ECO:0000313" key="2">
    <source>
        <dbReference type="EMBL" id="CAI9157827.1"/>
    </source>
</evidence>
<sequence length="144" mass="15782">GSEEQPCVQVDFNKHLPEPSAQHSRPADRLQSPSCLRHYCRWPGLTSKGQDIQASASSPRQLHSTSATTEPRKRSQLKDGKQEYGVLQLLPGFERRQAAPHPHLRLALGLAPLPQELENSEEAPSSGTKWSVSTAKLTSQGGLL</sequence>
<accession>A0ABN8YBA6</accession>
<dbReference type="EMBL" id="OX459952">
    <property type="protein sequence ID" value="CAI9157827.1"/>
    <property type="molecule type" value="Genomic_DNA"/>
</dbReference>
<feature type="non-terminal residue" evidence="2">
    <location>
        <position position="1"/>
    </location>
</feature>
<keyword evidence="3" id="KW-1185">Reference proteome</keyword>
<dbReference type="Proteomes" id="UP001176941">
    <property type="component" value="Chromosome 16"/>
</dbReference>
<evidence type="ECO:0000256" key="1">
    <source>
        <dbReference type="SAM" id="MobiDB-lite"/>
    </source>
</evidence>
<gene>
    <name evidence="2" type="ORF">MRATA1EN1_LOCUS6789</name>
</gene>
<feature type="region of interest" description="Disordered" evidence="1">
    <location>
        <begin position="117"/>
        <end position="144"/>
    </location>
</feature>